<reference evidence="7 8" key="1">
    <citation type="submission" date="2016-08" db="EMBL/GenBank/DDBJ databases">
        <title>Analysis of Carbohydrate Active Enzymes in Thermogemmatispora T81 Reveals Carbohydrate Degradation Ability.</title>
        <authorList>
            <person name="Tomazini A."/>
            <person name="Lal S."/>
            <person name="Stott M."/>
            <person name="Henrissat B."/>
            <person name="Polikarpov I."/>
            <person name="Sparling R."/>
            <person name="Levin D.B."/>
        </authorList>
    </citation>
    <scope>NUCLEOTIDE SEQUENCE [LARGE SCALE GENOMIC DNA]</scope>
    <source>
        <strain evidence="7 8">T81</strain>
    </source>
</reference>
<evidence type="ECO:0000256" key="3">
    <source>
        <dbReference type="ARBA" id="ARBA00022741"/>
    </source>
</evidence>
<keyword evidence="4" id="KW-0418">Kinase</keyword>
<dbReference type="PROSITE" id="PS50011">
    <property type="entry name" value="PROTEIN_KINASE_DOM"/>
    <property type="match status" value="1"/>
</dbReference>
<comment type="caution">
    <text evidence="7">The sequence shown here is derived from an EMBL/GenBank/DDBJ whole genome shotgun (WGS) entry which is preliminary data.</text>
</comment>
<dbReference type="InterPro" id="IPR000719">
    <property type="entry name" value="Prot_kinase_dom"/>
</dbReference>
<dbReference type="Proteomes" id="UP000248706">
    <property type="component" value="Unassembled WGS sequence"/>
</dbReference>
<keyword evidence="5" id="KW-0067">ATP-binding</keyword>
<keyword evidence="8" id="KW-1185">Reference proteome</keyword>
<protein>
    <recommendedName>
        <fullName evidence="1">non-specific serine/threonine protein kinase</fullName>
        <ecNumber evidence="1">2.7.11.1</ecNumber>
    </recommendedName>
</protein>
<dbReference type="CDD" id="cd14014">
    <property type="entry name" value="STKc_PknB_like"/>
    <property type="match status" value="1"/>
</dbReference>
<dbReference type="GO" id="GO:0004674">
    <property type="term" value="F:protein serine/threonine kinase activity"/>
    <property type="evidence" value="ECO:0007669"/>
    <property type="project" value="UniProtKB-EC"/>
</dbReference>
<dbReference type="PROSITE" id="PS00108">
    <property type="entry name" value="PROTEIN_KINASE_ST"/>
    <property type="match status" value="1"/>
</dbReference>
<feature type="domain" description="Protein kinase" evidence="6">
    <location>
        <begin position="1"/>
        <end position="151"/>
    </location>
</feature>
<dbReference type="InterPro" id="IPR011009">
    <property type="entry name" value="Kinase-like_dom_sf"/>
</dbReference>
<dbReference type="InterPro" id="IPR008271">
    <property type="entry name" value="Ser/Thr_kinase_AS"/>
</dbReference>
<dbReference type="GO" id="GO:0005524">
    <property type="term" value="F:ATP binding"/>
    <property type="evidence" value="ECO:0007669"/>
    <property type="project" value="UniProtKB-KW"/>
</dbReference>
<dbReference type="PANTHER" id="PTHR43289">
    <property type="entry name" value="MITOGEN-ACTIVATED PROTEIN KINASE KINASE KINASE 20-RELATED"/>
    <property type="match status" value="1"/>
</dbReference>
<gene>
    <name evidence="7" type="ORF">A4R35_01680</name>
</gene>
<evidence type="ECO:0000259" key="6">
    <source>
        <dbReference type="PROSITE" id="PS50011"/>
    </source>
</evidence>
<dbReference type="SMART" id="SM00220">
    <property type="entry name" value="S_TKc"/>
    <property type="match status" value="1"/>
</dbReference>
<keyword evidence="2" id="KW-0808">Transferase</keyword>
<accession>A0A328VDY7</accession>
<dbReference type="Pfam" id="PF00069">
    <property type="entry name" value="Pkinase"/>
    <property type="match status" value="1"/>
</dbReference>
<organism evidence="7 8">
    <name type="scientific">Thermogemmatispora tikiterensis</name>
    <dbReference type="NCBI Taxonomy" id="1825093"/>
    <lineage>
        <taxon>Bacteria</taxon>
        <taxon>Bacillati</taxon>
        <taxon>Chloroflexota</taxon>
        <taxon>Ktedonobacteria</taxon>
        <taxon>Thermogemmatisporales</taxon>
        <taxon>Thermogemmatisporaceae</taxon>
        <taxon>Thermogemmatispora</taxon>
    </lineage>
</organism>
<evidence type="ECO:0000313" key="8">
    <source>
        <dbReference type="Proteomes" id="UP000248706"/>
    </source>
</evidence>
<evidence type="ECO:0000256" key="1">
    <source>
        <dbReference type="ARBA" id="ARBA00012513"/>
    </source>
</evidence>
<evidence type="ECO:0000256" key="5">
    <source>
        <dbReference type="ARBA" id="ARBA00022840"/>
    </source>
</evidence>
<dbReference type="EMBL" id="MCIF01000002">
    <property type="protein sequence ID" value="RAQ94222.1"/>
    <property type="molecule type" value="Genomic_DNA"/>
</dbReference>
<dbReference type="EC" id="2.7.11.1" evidence="1"/>
<keyword evidence="3" id="KW-0547">Nucleotide-binding</keyword>
<evidence type="ECO:0000256" key="2">
    <source>
        <dbReference type="ARBA" id="ARBA00022679"/>
    </source>
</evidence>
<dbReference type="AlphaFoldDB" id="A0A328VDY7"/>
<proteinExistence type="predicted"/>
<dbReference type="SUPFAM" id="SSF56112">
    <property type="entry name" value="Protein kinase-like (PK-like)"/>
    <property type="match status" value="1"/>
</dbReference>
<evidence type="ECO:0000256" key="4">
    <source>
        <dbReference type="ARBA" id="ARBA00022777"/>
    </source>
</evidence>
<name>A0A328VDY7_9CHLR</name>
<dbReference type="PANTHER" id="PTHR43289:SF6">
    <property type="entry name" value="SERINE_THREONINE-PROTEIN KINASE NEKL-3"/>
    <property type="match status" value="1"/>
</dbReference>
<sequence length="183" mass="19961">MVTYVKQVAEALQYAHDRKVVHRDVKPENMLVGEQGEVLLSDFGVALLVNSTGGTVPYIAPEQVEGRVGPKSDQYALGVCVYEWLSGEPPFRGSWTEVLAQKVRREPPGLWERGIEVGAELEGVVRKALAREPEQRFGSVKELAEALEEAVRRGEEAGSTMAIERKGPAGRPAVAGARGRQIV</sequence>
<evidence type="ECO:0000313" key="7">
    <source>
        <dbReference type="EMBL" id="RAQ94222.1"/>
    </source>
</evidence>
<dbReference type="Gene3D" id="1.10.510.10">
    <property type="entry name" value="Transferase(Phosphotransferase) domain 1"/>
    <property type="match status" value="1"/>
</dbReference>